<dbReference type="AlphaFoldDB" id="I5ASV3"/>
<dbReference type="Pfam" id="PF18983">
    <property type="entry name" value="DUF5717"/>
    <property type="match status" value="1"/>
</dbReference>
<proteinExistence type="predicted"/>
<feature type="domain" description="DUF5717" evidence="2">
    <location>
        <begin position="12"/>
        <end position="867"/>
    </location>
</feature>
<dbReference type="HOGENOM" id="CLU_007782_0_0_9"/>
<dbReference type="STRING" id="633697.EubceDRAFT1_1058"/>
<dbReference type="Pfam" id="PF18984">
    <property type="entry name" value="DUF5717_N"/>
    <property type="match status" value="1"/>
</dbReference>
<dbReference type="EMBL" id="CM001487">
    <property type="protein sequence ID" value="EIM56876.1"/>
    <property type="molecule type" value="Genomic_DNA"/>
</dbReference>
<organism evidence="3 4">
    <name type="scientific">Eubacterium cellulosolvens (strain ATCC 43171 / JCM 9499 / 6)</name>
    <name type="common">Cillobacterium cellulosolvens</name>
    <dbReference type="NCBI Taxonomy" id="633697"/>
    <lineage>
        <taxon>Bacteria</taxon>
        <taxon>Bacillati</taxon>
        <taxon>Bacillota</taxon>
        <taxon>Clostridia</taxon>
        <taxon>Eubacteriales</taxon>
        <taxon>Eubacteriaceae</taxon>
        <taxon>Eubacterium</taxon>
    </lineage>
</organism>
<gene>
    <name evidence="3" type="ORF">EubceDRAFT1_1058</name>
</gene>
<dbReference type="Proteomes" id="UP000005753">
    <property type="component" value="Chromosome"/>
</dbReference>
<dbReference type="InterPro" id="IPR043775">
    <property type="entry name" value="DUF5717_N"/>
</dbReference>
<dbReference type="eggNOG" id="ENOG502Z86R">
    <property type="taxonomic scope" value="Bacteria"/>
</dbReference>
<evidence type="ECO:0000259" key="1">
    <source>
        <dbReference type="Pfam" id="PF18983"/>
    </source>
</evidence>
<keyword evidence="4" id="KW-1185">Reference proteome</keyword>
<dbReference type="InterPro" id="IPR043774">
    <property type="entry name" value="DUF5717_C"/>
</dbReference>
<protein>
    <submittedName>
        <fullName evidence="3">Uncharacterized protein</fullName>
    </submittedName>
</protein>
<sequence>MSRQEGTKTAGFTYDLPELVPSETEIRLRVKENTKRRSSIRLKASDGSVIRGSVYSDDLRIDIEDAAFEGDDCEVRFVANAAGIKAGDCAEGMIVVSSNLSETEIPVIIQCTGTDVEAFPEDVNTLDDFSRLCQKSLREGFRLFTNPSFARILNGNNRKYLALYKGMSANPVTYQHLEEFLVATGKKAPIEISLDRQEKAVYHLDVSQKDTLYVYRNSWGYVRLEVEVEGDFLEVEKQVITTEDFIGKVYGLSYIVHRDKIGEGRVYGRIIIRSVHQTLEYQVEASAREDTQILPSVVRNRKISWLLRDYLNLRLHILDFRSWQESSAMTLREMTEETPHDALGLLYSAYLHYTMEDTAKMIEALWPIKEGEVTLESPEEKGAYLVLAKAANLLPPERMDVLADLRRYYRRSPECYLLLYLIHREMEDDDFNPADRMQELEDCYNAGCSSPFLYLDAWELLKNEEALLRRLSTFMIRVLSFGQRYGELTEGLLQRTAFLSDNAKQFNPAVYRLLTKGYEKYPNNDVLEAVCKMQIKSDPINPAYFAWYEKAVEKDIRITRLYEYYMETYGKDASEEIPLAVLMYFATNDTIGEKKKALLYANIILHMDEDDTMYLNYVKKMHTFAENALRHGRINENYAVLYQRFFRNPSDPETAKQLADVIFSRKVTLKNSKIRRVVVTHTALKNEEAVVVVDGTAYPRIYSEDAQLMFEDVHHRRFASTIPYEISEPGTMLNLAKTCLEFGIDHAGAQLYVCHEKAFRMDVNAHTIAAYRAAVRNEAFTDEYRDSIRRKLLEYDLDHPEEPLLPDSLPADELLDYARADKTDTVKLLIREGRYEDAFRAVTEFGPEGIPAGLLLEMTNRLIQTGDHGGDDALARLAVNVFLKGEHNDNILLFLAGNYRGPVAILAQIWKTMYASGIGSTKLAERIMIQSVQTRQFPGMEEELISDYVRRSGKAEVTAAFLAYLSDYYFLGDREFGDSVFGTMEQQIRNRELDFAICKLALLKYYSGQEELTGDQKELARQMLEQMDARGLRFDFYGRLPKELTQAYQIDDKVFIQEQFARDARVVLHYRLTEKKGAVGKWIAEPMRNVYKGIFVREFLLFYGETLTYYLSVMKDGKVENTDSYQVSLGDMDTKGNTKYRLLNRLLEAMDHGDKASFDRAWRTYRTQKRYVDTFLKLSGEEAGSKEAGSVTSERELQ</sequence>
<reference evidence="3 4" key="1">
    <citation type="submission" date="2010-08" db="EMBL/GenBank/DDBJ databases">
        <authorList>
            <consortium name="US DOE Joint Genome Institute (JGI-PGF)"/>
            <person name="Lucas S."/>
            <person name="Copeland A."/>
            <person name="Lapidus A."/>
            <person name="Cheng J.-F."/>
            <person name="Bruce D."/>
            <person name="Goodwin L."/>
            <person name="Pitluck S."/>
            <person name="Land M.L."/>
            <person name="Hauser L."/>
            <person name="Chang Y.-J."/>
            <person name="Anderson I.J."/>
            <person name="Johnson E."/>
            <person name="Mulhopadhyay B."/>
            <person name="Kyrpides N."/>
            <person name="Woyke T.J."/>
        </authorList>
    </citation>
    <scope>NUCLEOTIDE SEQUENCE [LARGE SCALE GENOMIC DNA]</scope>
    <source>
        <strain evidence="3 4">6</strain>
    </source>
</reference>
<name>I5ASV3_EUBC6</name>
<dbReference type="OrthoDB" id="9758235at2"/>
<evidence type="ECO:0000313" key="3">
    <source>
        <dbReference type="EMBL" id="EIM56876.1"/>
    </source>
</evidence>
<reference evidence="3 4" key="2">
    <citation type="submission" date="2012-02" db="EMBL/GenBank/DDBJ databases">
        <title>Improved High-Quality Draft sequence of Eubacterium cellulosolvens 6.</title>
        <authorList>
            <consortium name="US DOE Joint Genome Institute"/>
            <person name="Lucas S."/>
            <person name="Han J."/>
            <person name="Lapidus A."/>
            <person name="Cheng J.-F."/>
            <person name="Goodwin L."/>
            <person name="Pitluck S."/>
            <person name="Peters L."/>
            <person name="Mikhailova N."/>
            <person name="Gu W."/>
            <person name="Detter J.C."/>
            <person name="Han C."/>
            <person name="Tapia R."/>
            <person name="Land M."/>
            <person name="Hauser L."/>
            <person name="Kyrpides N."/>
            <person name="Ivanova N."/>
            <person name="Pagani I."/>
            <person name="Johnson E."/>
            <person name="Mukhopadhyay B."/>
            <person name="Anderson I."/>
            <person name="Woyke T."/>
        </authorList>
    </citation>
    <scope>NUCLEOTIDE SEQUENCE [LARGE SCALE GENOMIC DNA]</scope>
    <source>
        <strain evidence="3 4">6</strain>
    </source>
</reference>
<evidence type="ECO:0000259" key="2">
    <source>
        <dbReference type="Pfam" id="PF18984"/>
    </source>
</evidence>
<evidence type="ECO:0000313" key="4">
    <source>
        <dbReference type="Proteomes" id="UP000005753"/>
    </source>
</evidence>
<feature type="domain" description="DUF5717" evidence="1">
    <location>
        <begin position="871"/>
        <end position="1173"/>
    </location>
</feature>
<accession>I5ASV3</accession>